<evidence type="ECO:0000313" key="1">
    <source>
        <dbReference type="EMBL" id="KMZ68342.1"/>
    </source>
</evidence>
<dbReference type="SUPFAM" id="SSF53474">
    <property type="entry name" value="alpha/beta-Hydrolases"/>
    <property type="match status" value="1"/>
</dbReference>
<evidence type="ECO:0008006" key="3">
    <source>
        <dbReference type="Google" id="ProtNLM"/>
    </source>
</evidence>
<dbReference type="AlphaFoldDB" id="A0A0K9PJC9"/>
<sequence>MYKDNRNERVNMLNELLVNGASADSLPVLTQETLLIWGNQDNVFPTYLAHQLNSSGQTVYRLIILFHATSHLGKKSRLEIVKDAGHVCQFENPDSVNYLIENFLLESN</sequence>
<gene>
    <name evidence="1" type="ORF">ZOSMA_240G00200</name>
</gene>
<dbReference type="Proteomes" id="UP000036987">
    <property type="component" value="Unassembled WGS sequence"/>
</dbReference>
<dbReference type="STRING" id="29655.A0A0K9PJC9"/>
<dbReference type="OMA" id="FHATSHL"/>
<dbReference type="InterPro" id="IPR052370">
    <property type="entry name" value="Meta-cleavage_hydrolase"/>
</dbReference>
<reference evidence="2" key="1">
    <citation type="journal article" date="2016" name="Nature">
        <title>The genome of the seagrass Zostera marina reveals angiosperm adaptation to the sea.</title>
        <authorList>
            <person name="Olsen J.L."/>
            <person name="Rouze P."/>
            <person name="Verhelst B."/>
            <person name="Lin Y.-C."/>
            <person name="Bayer T."/>
            <person name="Collen J."/>
            <person name="Dattolo E."/>
            <person name="De Paoli E."/>
            <person name="Dittami S."/>
            <person name="Maumus F."/>
            <person name="Michel G."/>
            <person name="Kersting A."/>
            <person name="Lauritano C."/>
            <person name="Lohaus R."/>
            <person name="Toepel M."/>
            <person name="Tonon T."/>
            <person name="Vanneste K."/>
            <person name="Amirebrahimi M."/>
            <person name="Brakel J."/>
            <person name="Bostroem C."/>
            <person name="Chovatia M."/>
            <person name="Grimwood J."/>
            <person name="Jenkins J.W."/>
            <person name="Jueterbock A."/>
            <person name="Mraz A."/>
            <person name="Stam W.T."/>
            <person name="Tice H."/>
            <person name="Bornberg-Bauer E."/>
            <person name="Green P.J."/>
            <person name="Pearson G.A."/>
            <person name="Procaccini G."/>
            <person name="Duarte C.M."/>
            <person name="Schmutz J."/>
            <person name="Reusch T.B.H."/>
            <person name="Van de Peer Y."/>
        </authorList>
    </citation>
    <scope>NUCLEOTIDE SEQUENCE [LARGE SCALE GENOMIC DNA]</scope>
    <source>
        <strain evidence="2">cv. Finnish</strain>
    </source>
</reference>
<evidence type="ECO:0000313" key="2">
    <source>
        <dbReference type="Proteomes" id="UP000036987"/>
    </source>
</evidence>
<dbReference type="EMBL" id="LFYR01000841">
    <property type="protein sequence ID" value="KMZ68342.1"/>
    <property type="molecule type" value="Genomic_DNA"/>
</dbReference>
<organism evidence="1 2">
    <name type="scientific">Zostera marina</name>
    <name type="common">Eelgrass</name>
    <dbReference type="NCBI Taxonomy" id="29655"/>
    <lineage>
        <taxon>Eukaryota</taxon>
        <taxon>Viridiplantae</taxon>
        <taxon>Streptophyta</taxon>
        <taxon>Embryophyta</taxon>
        <taxon>Tracheophyta</taxon>
        <taxon>Spermatophyta</taxon>
        <taxon>Magnoliopsida</taxon>
        <taxon>Liliopsida</taxon>
        <taxon>Zosteraceae</taxon>
        <taxon>Zostera</taxon>
    </lineage>
</organism>
<dbReference type="InterPro" id="IPR029058">
    <property type="entry name" value="AB_hydrolase_fold"/>
</dbReference>
<comment type="caution">
    <text evidence="1">The sequence shown here is derived from an EMBL/GenBank/DDBJ whole genome shotgun (WGS) entry which is preliminary data.</text>
</comment>
<protein>
    <recommendedName>
        <fullName evidence="3">AB hydrolase-1 domain-containing protein</fullName>
    </recommendedName>
</protein>
<dbReference type="PANTHER" id="PTHR43139:SF37">
    <property type="entry name" value="ALPHA_BETA-HYDROLASES SUPERFAMILY PROTEIN"/>
    <property type="match status" value="1"/>
</dbReference>
<dbReference type="Gene3D" id="3.40.50.1820">
    <property type="entry name" value="alpha/beta hydrolase"/>
    <property type="match status" value="1"/>
</dbReference>
<keyword evidence="2" id="KW-1185">Reference proteome</keyword>
<dbReference type="PANTHER" id="PTHR43139">
    <property type="entry name" value="SI:DKEY-122A22.2"/>
    <property type="match status" value="1"/>
</dbReference>
<accession>A0A0K9PJC9</accession>
<name>A0A0K9PJC9_ZOSMR</name>
<proteinExistence type="predicted"/>
<dbReference type="OrthoDB" id="784551at2759"/>